<sequence>MTASAAQFAEALQAISTLLANQPAQSVRVAIIGSTSFSPLALITSFIAHLPTGCIVISSRTGKVNQQALTTARQYGYKVEEFIPDWEGLGNSAACEKNNEIACTASIVVAFWDGQSPGTNSALSIARKAGVPAFIISPPSSAPRPIQQPLF</sequence>
<evidence type="ECO:0008006" key="3">
    <source>
        <dbReference type="Google" id="ProtNLM"/>
    </source>
</evidence>
<evidence type="ECO:0000313" key="2">
    <source>
        <dbReference type="Proteomes" id="UP000287171"/>
    </source>
</evidence>
<dbReference type="AlphaFoldDB" id="A0A402B1U4"/>
<accession>A0A402B1U4</accession>
<dbReference type="OrthoDB" id="557718at2"/>
<comment type="caution">
    <text evidence="1">The sequence shown here is derived from an EMBL/GenBank/DDBJ whole genome shotgun (WGS) entry which is preliminary data.</text>
</comment>
<gene>
    <name evidence="1" type="ORF">KDA_08030</name>
</gene>
<dbReference type="EMBL" id="BIFT01000001">
    <property type="protein sequence ID" value="GCE25319.1"/>
    <property type="molecule type" value="Genomic_DNA"/>
</dbReference>
<organism evidence="1 2">
    <name type="scientific">Dictyobacter alpinus</name>
    <dbReference type="NCBI Taxonomy" id="2014873"/>
    <lineage>
        <taxon>Bacteria</taxon>
        <taxon>Bacillati</taxon>
        <taxon>Chloroflexota</taxon>
        <taxon>Ktedonobacteria</taxon>
        <taxon>Ktedonobacterales</taxon>
        <taxon>Dictyobacteraceae</taxon>
        <taxon>Dictyobacter</taxon>
    </lineage>
</organism>
<evidence type="ECO:0000313" key="1">
    <source>
        <dbReference type="EMBL" id="GCE25319.1"/>
    </source>
</evidence>
<name>A0A402B1U4_9CHLR</name>
<protein>
    <recommendedName>
        <fullName evidence="3">DUF2493 domain-containing protein</fullName>
    </recommendedName>
</protein>
<dbReference type="Proteomes" id="UP000287171">
    <property type="component" value="Unassembled WGS sequence"/>
</dbReference>
<dbReference type="RefSeq" id="WP_126625913.1">
    <property type="nucleotide sequence ID" value="NZ_BIFT01000001.1"/>
</dbReference>
<reference evidence="2" key="1">
    <citation type="submission" date="2018-12" db="EMBL/GenBank/DDBJ databases">
        <title>Tengunoibacter tsumagoiensis gen. nov., sp. nov., Dictyobacter kobayashii sp. nov., D. alpinus sp. nov., and D. joshuensis sp. nov. and description of Dictyobacteraceae fam. nov. within the order Ktedonobacterales isolated from Tengu-no-mugimeshi.</title>
        <authorList>
            <person name="Wang C.M."/>
            <person name="Zheng Y."/>
            <person name="Sakai Y."/>
            <person name="Toyoda A."/>
            <person name="Minakuchi Y."/>
            <person name="Abe K."/>
            <person name="Yokota A."/>
            <person name="Yabe S."/>
        </authorList>
    </citation>
    <scope>NUCLEOTIDE SEQUENCE [LARGE SCALE GENOMIC DNA]</scope>
    <source>
        <strain evidence="2">Uno16</strain>
    </source>
</reference>
<keyword evidence="2" id="KW-1185">Reference proteome</keyword>
<proteinExistence type="predicted"/>